<evidence type="ECO:0000313" key="2">
    <source>
        <dbReference type="EMBL" id="GMH31257.1"/>
    </source>
</evidence>
<dbReference type="PANTHER" id="PTHR24559:SF444">
    <property type="entry name" value="REVERSE TRANSCRIPTASE DOMAIN-CONTAINING PROTEIN"/>
    <property type="match status" value="1"/>
</dbReference>
<gene>
    <name evidence="2" type="ORF">Nepgr_033100</name>
</gene>
<reference evidence="2" key="1">
    <citation type="submission" date="2023-05" db="EMBL/GenBank/DDBJ databases">
        <title>Nepenthes gracilis genome sequencing.</title>
        <authorList>
            <person name="Fukushima K."/>
        </authorList>
    </citation>
    <scope>NUCLEOTIDE SEQUENCE</scope>
    <source>
        <strain evidence="2">SING2019-196</strain>
    </source>
</reference>
<dbReference type="Pfam" id="PF00078">
    <property type="entry name" value="RVT_1"/>
    <property type="match status" value="1"/>
</dbReference>
<dbReference type="Gene3D" id="3.30.70.270">
    <property type="match status" value="1"/>
</dbReference>
<protein>
    <recommendedName>
        <fullName evidence="1">Reverse transcriptase domain-containing protein</fullName>
    </recommendedName>
</protein>
<dbReference type="InterPro" id="IPR043128">
    <property type="entry name" value="Rev_trsase/Diguanyl_cyclase"/>
</dbReference>
<dbReference type="EMBL" id="BSYO01000040">
    <property type="protein sequence ID" value="GMH31257.1"/>
    <property type="molecule type" value="Genomic_DNA"/>
</dbReference>
<dbReference type="Gene3D" id="3.10.10.10">
    <property type="entry name" value="HIV Type 1 Reverse Transcriptase, subunit A, domain 1"/>
    <property type="match status" value="1"/>
</dbReference>
<dbReference type="CDD" id="cd01647">
    <property type="entry name" value="RT_LTR"/>
    <property type="match status" value="1"/>
</dbReference>
<keyword evidence="3" id="KW-1185">Reference proteome</keyword>
<dbReference type="InterPro" id="IPR043502">
    <property type="entry name" value="DNA/RNA_pol_sf"/>
</dbReference>
<accession>A0AAD3Y6B6</accession>
<dbReference type="SUPFAM" id="SSF56672">
    <property type="entry name" value="DNA/RNA polymerases"/>
    <property type="match status" value="1"/>
</dbReference>
<organism evidence="2 3">
    <name type="scientific">Nepenthes gracilis</name>
    <name type="common">Slender pitcher plant</name>
    <dbReference type="NCBI Taxonomy" id="150966"/>
    <lineage>
        <taxon>Eukaryota</taxon>
        <taxon>Viridiplantae</taxon>
        <taxon>Streptophyta</taxon>
        <taxon>Embryophyta</taxon>
        <taxon>Tracheophyta</taxon>
        <taxon>Spermatophyta</taxon>
        <taxon>Magnoliopsida</taxon>
        <taxon>eudicotyledons</taxon>
        <taxon>Gunneridae</taxon>
        <taxon>Pentapetalae</taxon>
        <taxon>Caryophyllales</taxon>
        <taxon>Nepenthaceae</taxon>
        <taxon>Nepenthes</taxon>
    </lineage>
</organism>
<proteinExistence type="predicted"/>
<dbReference type="Proteomes" id="UP001279734">
    <property type="component" value="Unassembled WGS sequence"/>
</dbReference>
<sequence>MCVDFTDVNKACPKDSFSLPRIDQLVDSTDAYSGYNQIRMDPEQEEHTSFMTDQGTYCYKMMPFGLKNVGATYQCLVNKMFEAQIGRNVEVYVGDMLVASPRQPRFIVSQRGIKPTRRRSTPSSTNPPRTIKEILRRPRRIAALSRFLAKSREILALLEALRGTKSRGSSGVKNVEAFKESRLTSPVAPL</sequence>
<dbReference type="PANTHER" id="PTHR24559">
    <property type="entry name" value="TRANSPOSON TY3-I GAG-POL POLYPROTEIN"/>
    <property type="match status" value="1"/>
</dbReference>
<name>A0AAD3Y6B6_NEPGR</name>
<evidence type="ECO:0000313" key="3">
    <source>
        <dbReference type="Proteomes" id="UP001279734"/>
    </source>
</evidence>
<dbReference type="AlphaFoldDB" id="A0AAD3Y6B6"/>
<evidence type="ECO:0000259" key="1">
    <source>
        <dbReference type="Pfam" id="PF00078"/>
    </source>
</evidence>
<dbReference type="InterPro" id="IPR000477">
    <property type="entry name" value="RT_dom"/>
</dbReference>
<dbReference type="InterPro" id="IPR053134">
    <property type="entry name" value="RNA-dir_DNA_polymerase"/>
</dbReference>
<comment type="caution">
    <text evidence="2">The sequence shown here is derived from an EMBL/GenBank/DDBJ whole genome shotgun (WGS) entry which is preliminary data.</text>
</comment>
<feature type="domain" description="Reverse transcriptase" evidence="1">
    <location>
        <begin position="24"/>
        <end position="103"/>
    </location>
</feature>